<evidence type="ECO:0000313" key="8">
    <source>
        <dbReference type="EMBL" id="MBT9311685.1"/>
    </source>
</evidence>
<dbReference type="InterPro" id="IPR044878">
    <property type="entry name" value="UbiA_sf"/>
</dbReference>
<comment type="caution">
    <text evidence="8">The sequence shown here is derived from an EMBL/GenBank/DDBJ whole genome shotgun (WGS) entry which is preliminary data.</text>
</comment>
<dbReference type="Pfam" id="PF01040">
    <property type="entry name" value="UbiA"/>
    <property type="match status" value="1"/>
</dbReference>
<keyword evidence="6 7" id="KW-0472">Membrane</keyword>
<feature type="transmembrane region" description="Helical" evidence="7">
    <location>
        <begin position="54"/>
        <end position="75"/>
    </location>
</feature>
<dbReference type="CDD" id="cd13960">
    <property type="entry name" value="PT_UbiA_HPT1"/>
    <property type="match status" value="1"/>
</dbReference>
<keyword evidence="9" id="KW-1185">Reference proteome</keyword>
<sequence length="318" mass="34793">MVTKLKQQTDSFSLTRWLRSLWAFARPHTIVGTSLSVGALGIMAWALAAESLSLGRAVGLILAALVPSLCANVYIVGLNQLTDIAIDRINKPKLPLASGAFSVAMGRRIVGVLGALALALSAVQGPILFATVLSSMVIGTVYSLPPLRLKRFPFWAALCIFGVRGLIVNLGFFTHFRRGFSPVSGPAIPAEVWALTGFVVLFSVAIALFKDIPDLEGDRQFHIRTLTVRLGPTFVFNLSLWVLVGGYAMLVALAFTSLSAVNVDFLSITHLGLLGMLLWRARQVKLAQKSHIKQFYQFIWRLFFLEYLLFPMACILGQ</sequence>
<dbReference type="Proteomes" id="UP001196661">
    <property type="component" value="Unassembled WGS sequence"/>
</dbReference>
<name>A0ABS5Y1L6_9CYAN</name>
<dbReference type="EC" id="2.5.1.115" evidence="8"/>
<feature type="transmembrane region" description="Helical" evidence="7">
    <location>
        <begin position="261"/>
        <end position="279"/>
    </location>
</feature>
<dbReference type="PANTHER" id="PTHR43009">
    <property type="entry name" value="HOMOGENTISATE SOLANESYLTRANSFERASE, CHLOROPLASTIC"/>
    <property type="match status" value="1"/>
</dbReference>
<keyword evidence="3 8" id="KW-0808">Transferase</keyword>
<gene>
    <name evidence="8" type="ORF">IXB28_05670</name>
</gene>
<feature type="transmembrane region" description="Helical" evidence="7">
    <location>
        <begin position="299"/>
        <end position="317"/>
    </location>
</feature>
<feature type="transmembrane region" description="Helical" evidence="7">
    <location>
        <begin position="96"/>
        <end position="120"/>
    </location>
</feature>
<dbReference type="PANTHER" id="PTHR43009:SF7">
    <property type="entry name" value="HOMOGENTISATE GERANYLGERANYLTRANSFERASE, CHLOROPLASTIC"/>
    <property type="match status" value="1"/>
</dbReference>
<accession>A0ABS5Y1L6</accession>
<evidence type="ECO:0000256" key="4">
    <source>
        <dbReference type="ARBA" id="ARBA00022692"/>
    </source>
</evidence>
<evidence type="ECO:0000256" key="5">
    <source>
        <dbReference type="ARBA" id="ARBA00022989"/>
    </source>
</evidence>
<evidence type="ECO:0000256" key="6">
    <source>
        <dbReference type="ARBA" id="ARBA00023136"/>
    </source>
</evidence>
<protein>
    <submittedName>
        <fullName evidence="8">Homogentisate phytyltransferase</fullName>
        <ecNumber evidence="8">2.5.1.115</ecNumber>
    </submittedName>
</protein>
<feature type="transmembrane region" description="Helical" evidence="7">
    <location>
        <begin position="192"/>
        <end position="209"/>
    </location>
</feature>
<feature type="transmembrane region" description="Helical" evidence="7">
    <location>
        <begin position="230"/>
        <end position="255"/>
    </location>
</feature>
<organism evidence="8 9">
    <name type="scientific">Leptothoe kymatousa TAU-MAC 1615</name>
    <dbReference type="NCBI Taxonomy" id="2364775"/>
    <lineage>
        <taxon>Bacteria</taxon>
        <taxon>Bacillati</taxon>
        <taxon>Cyanobacteriota</taxon>
        <taxon>Cyanophyceae</taxon>
        <taxon>Nodosilineales</taxon>
        <taxon>Cymatolegaceae</taxon>
        <taxon>Leptothoe</taxon>
        <taxon>Leptothoe kymatousa</taxon>
    </lineage>
</organism>
<evidence type="ECO:0000256" key="1">
    <source>
        <dbReference type="ARBA" id="ARBA00004141"/>
    </source>
</evidence>
<evidence type="ECO:0000256" key="3">
    <source>
        <dbReference type="ARBA" id="ARBA00022679"/>
    </source>
</evidence>
<comment type="subcellular location">
    <subcellularLocation>
        <location evidence="1">Membrane</location>
        <topology evidence="1">Multi-pass membrane protein</topology>
    </subcellularLocation>
</comment>
<comment type="similarity">
    <text evidence="2">Belongs to the UbiA prenyltransferase family.</text>
</comment>
<dbReference type="EMBL" id="JADOER010000004">
    <property type="protein sequence ID" value="MBT9311685.1"/>
    <property type="molecule type" value="Genomic_DNA"/>
</dbReference>
<keyword evidence="5 7" id="KW-1133">Transmembrane helix</keyword>
<evidence type="ECO:0000256" key="2">
    <source>
        <dbReference type="ARBA" id="ARBA00005985"/>
    </source>
</evidence>
<feature type="transmembrane region" description="Helical" evidence="7">
    <location>
        <begin position="126"/>
        <end position="145"/>
    </location>
</feature>
<feature type="transmembrane region" description="Helical" evidence="7">
    <location>
        <begin position="152"/>
        <end position="172"/>
    </location>
</feature>
<proteinExistence type="inferred from homology"/>
<dbReference type="NCBIfam" id="NF009525">
    <property type="entry name" value="PRK12887.1"/>
    <property type="match status" value="1"/>
</dbReference>
<evidence type="ECO:0000313" key="9">
    <source>
        <dbReference type="Proteomes" id="UP001196661"/>
    </source>
</evidence>
<evidence type="ECO:0000256" key="7">
    <source>
        <dbReference type="SAM" id="Phobius"/>
    </source>
</evidence>
<dbReference type="RefSeq" id="WP_215617557.1">
    <property type="nucleotide sequence ID" value="NZ_JADOER010000004.1"/>
</dbReference>
<feature type="transmembrane region" description="Helical" evidence="7">
    <location>
        <begin position="21"/>
        <end position="48"/>
    </location>
</feature>
<dbReference type="InterPro" id="IPR000537">
    <property type="entry name" value="UbiA_prenyltransferase"/>
</dbReference>
<dbReference type="InterPro" id="IPR044502">
    <property type="entry name" value="AtHST-like"/>
</dbReference>
<reference evidence="8 9" key="1">
    <citation type="journal article" date="2021" name="Mar. Drugs">
        <title>Genome Reduction and Secondary Metabolism of the Marine Sponge-Associated Cyanobacterium Leptothoe.</title>
        <authorList>
            <person name="Konstantinou D."/>
            <person name="Popin R.V."/>
            <person name="Fewer D.P."/>
            <person name="Sivonen K."/>
            <person name="Gkelis S."/>
        </authorList>
    </citation>
    <scope>NUCLEOTIDE SEQUENCE [LARGE SCALE GENOMIC DNA]</scope>
    <source>
        <strain evidence="8 9">TAU-MAC 1615</strain>
    </source>
</reference>
<dbReference type="Gene3D" id="1.10.357.140">
    <property type="entry name" value="UbiA prenyltransferase"/>
    <property type="match status" value="1"/>
</dbReference>
<dbReference type="GO" id="GO:0010176">
    <property type="term" value="F:homogentisate phytyltransferase activity"/>
    <property type="evidence" value="ECO:0007669"/>
    <property type="project" value="UniProtKB-EC"/>
</dbReference>
<keyword evidence="4 7" id="KW-0812">Transmembrane</keyword>